<accession>A0A2G5BDT6</accession>
<organism evidence="16 17">
    <name type="scientific">Coemansia reversa (strain ATCC 12441 / NRRL 1564)</name>
    <dbReference type="NCBI Taxonomy" id="763665"/>
    <lineage>
        <taxon>Eukaryota</taxon>
        <taxon>Fungi</taxon>
        <taxon>Fungi incertae sedis</taxon>
        <taxon>Zoopagomycota</taxon>
        <taxon>Kickxellomycotina</taxon>
        <taxon>Kickxellomycetes</taxon>
        <taxon>Kickxellales</taxon>
        <taxon>Kickxellaceae</taxon>
        <taxon>Coemansia</taxon>
    </lineage>
</organism>
<feature type="compositionally biased region" description="Polar residues" evidence="12">
    <location>
        <begin position="716"/>
        <end position="725"/>
    </location>
</feature>
<comment type="cofactor">
    <cofactor evidence="1">
        <name>[4Fe-4S] cluster</name>
        <dbReference type="ChEBI" id="CHEBI:49883"/>
    </cofactor>
</comment>
<evidence type="ECO:0000313" key="16">
    <source>
        <dbReference type="EMBL" id="PIA17176.1"/>
    </source>
</evidence>
<evidence type="ECO:0000256" key="1">
    <source>
        <dbReference type="ARBA" id="ARBA00001966"/>
    </source>
</evidence>
<keyword evidence="7" id="KW-0411">Iron-sulfur</keyword>
<evidence type="ECO:0000256" key="6">
    <source>
        <dbReference type="ARBA" id="ARBA00023004"/>
    </source>
</evidence>
<keyword evidence="5" id="KW-1278">Translocase</keyword>
<dbReference type="InterPro" id="IPR036010">
    <property type="entry name" value="2Fe-2S_ferredoxin-like_sf"/>
</dbReference>
<evidence type="ECO:0000256" key="5">
    <source>
        <dbReference type="ARBA" id="ARBA00022967"/>
    </source>
</evidence>
<evidence type="ECO:0000256" key="4">
    <source>
        <dbReference type="ARBA" id="ARBA00022723"/>
    </source>
</evidence>
<dbReference type="PROSITE" id="PS00642">
    <property type="entry name" value="COMPLEX1_75K_2"/>
    <property type="match status" value="1"/>
</dbReference>
<feature type="domain" description="4Fe-4S His(Cys)3-ligated-type" evidence="15">
    <location>
        <begin position="112"/>
        <end position="151"/>
    </location>
</feature>
<dbReference type="InterPro" id="IPR006963">
    <property type="entry name" value="Mopterin_OxRdtase_4Fe-4S_dom"/>
</dbReference>
<dbReference type="Pfam" id="PF09326">
    <property type="entry name" value="NADH_dhqG_C"/>
    <property type="match status" value="1"/>
</dbReference>
<evidence type="ECO:0000313" key="17">
    <source>
        <dbReference type="Proteomes" id="UP000242474"/>
    </source>
</evidence>
<dbReference type="GO" id="GO:0016651">
    <property type="term" value="F:oxidoreductase activity, acting on NAD(P)H"/>
    <property type="evidence" value="ECO:0007669"/>
    <property type="project" value="InterPro"/>
</dbReference>
<keyword evidence="17" id="KW-1185">Reference proteome</keyword>
<dbReference type="STRING" id="763665.A0A2G5BDT6"/>
<evidence type="ECO:0000256" key="11">
    <source>
        <dbReference type="RuleBase" id="RU004523"/>
    </source>
</evidence>
<comment type="similarity">
    <text evidence="2 11">Belongs to the complex I 75 kDa subunit family.</text>
</comment>
<dbReference type="Proteomes" id="UP000242474">
    <property type="component" value="Unassembled WGS sequence"/>
</dbReference>
<dbReference type="FunFam" id="3.30.200.210:FF:000002">
    <property type="entry name" value="NADH-ubiquinone oxidoreductase 75 kDa subunit"/>
    <property type="match status" value="1"/>
</dbReference>
<dbReference type="AlphaFoldDB" id="A0A2G5BDT6"/>
<evidence type="ECO:0000256" key="2">
    <source>
        <dbReference type="ARBA" id="ARBA00005404"/>
    </source>
</evidence>
<dbReference type="GO" id="GO:0051539">
    <property type="term" value="F:4 iron, 4 sulfur cluster binding"/>
    <property type="evidence" value="ECO:0007669"/>
    <property type="project" value="UniProtKB-KW"/>
</dbReference>
<evidence type="ECO:0000256" key="7">
    <source>
        <dbReference type="ARBA" id="ARBA00023014"/>
    </source>
</evidence>
<dbReference type="FunFam" id="3.10.20.740:FF:000001">
    <property type="entry name" value="NADH-quinone oxidoreductase subunit G"/>
    <property type="match status" value="1"/>
</dbReference>
<evidence type="ECO:0000256" key="12">
    <source>
        <dbReference type="SAM" id="MobiDB-lite"/>
    </source>
</evidence>
<evidence type="ECO:0000256" key="10">
    <source>
        <dbReference type="ARBA" id="ARBA00070722"/>
    </source>
</evidence>
<keyword evidence="8" id="KW-0520">NAD</keyword>
<evidence type="ECO:0000256" key="9">
    <source>
        <dbReference type="ARBA" id="ARBA00034078"/>
    </source>
</evidence>
<dbReference type="GO" id="GO:0042773">
    <property type="term" value="P:ATP synthesis coupled electron transport"/>
    <property type="evidence" value="ECO:0007669"/>
    <property type="project" value="InterPro"/>
</dbReference>
<dbReference type="InterPro" id="IPR010228">
    <property type="entry name" value="NADH_UbQ_OxRdtase_Gsu"/>
</dbReference>
<evidence type="ECO:0000256" key="3">
    <source>
        <dbReference type="ARBA" id="ARBA00022485"/>
    </source>
</evidence>
<dbReference type="FunFam" id="3.30.70.20:FF:000002">
    <property type="entry name" value="NADH-ubiquinone oxidoreductase 75 kDa subunit"/>
    <property type="match status" value="1"/>
</dbReference>
<dbReference type="SUPFAM" id="SSF54292">
    <property type="entry name" value="2Fe-2S ferredoxin-like"/>
    <property type="match status" value="1"/>
</dbReference>
<dbReference type="SUPFAM" id="SSF54862">
    <property type="entry name" value="4Fe-4S ferredoxins"/>
    <property type="match status" value="1"/>
</dbReference>
<dbReference type="GO" id="GO:0016020">
    <property type="term" value="C:membrane"/>
    <property type="evidence" value="ECO:0007669"/>
    <property type="project" value="InterPro"/>
</dbReference>
<dbReference type="InterPro" id="IPR001041">
    <property type="entry name" value="2Fe-2S_ferredoxin-type"/>
</dbReference>
<dbReference type="Gene3D" id="3.40.50.740">
    <property type="match status" value="1"/>
</dbReference>
<dbReference type="Pfam" id="PF00384">
    <property type="entry name" value="Molybdopterin"/>
    <property type="match status" value="1"/>
</dbReference>
<dbReference type="Gene3D" id="3.30.70.20">
    <property type="match status" value="1"/>
</dbReference>
<feature type="domain" description="2Fe-2S ferredoxin-type" evidence="13">
    <location>
        <begin position="34"/>
        <end position="112"/>
    </location>
</feature>
<sequence length="744" mass="80126">MLRAAAPVKRLLAHRAKTQGQQSRAFRVSPLARKEIEMFVDGKPVAIEEGSAIIQAAEKAGVTIPRFCYHERLGIAGNCRMCLVEIEKSPKLAASCAMPVGPGMRVLTDTAKIKQAREGVMEFLLANHPLDCPICDQGGECDLQDQSMRYGTDRGRFNENKRAVEDKDIGPLVRTTMTRCIHCTRCVRFMNEVAGTGELGTTGRGNDLQIGTYVNRTLQSELSGNIIDLCPVGALTSKPYAFNARPWELTHTESIDVLDALGSNVRVDSRGEEVMRVLPRTNDAVNEEWLSDKARFACDGLKRQRLTTPLVRRGEKFEAVPWAEALQLVAERMGATAPEHMRAVAGDLADAESLVALKDLFNAAGSENLCVDTLHNTRAPACGVDVRANYVFNAGIAGVEEADAVLLIGTNPRHEAPVLNARLRKPYLAAAAEYAVIGDPVDLTYDFHHLGLTPCAIDEQLVQGRHAFAATLRAAKRPLIIVGGAVAELPDGAAVLAAVARLAEQLPQLLTDEWNGLSTLQYAAGRTAAYDIGFVPSAQSSATPPRFVYLLGADELNPADIPRDAFVVYQGHHGDAGAHLADVVLPAAAYTEKTATFVNTEGRSQLTRQAVGVPGAAREDWKIIRALSESAGLCLPYDTVEALRARMADVCPSLVHYGDVERTSADIARLGLAQLRNAASSDSSGLDGRFVRVVEDYYMTDAISRASRTMARASATHSKNSSRVQTIDGAPPPPHHSSSAAAEA</sequence>
<protein>
    <recommendedName>
        <fullName evidence="10">NADH-ubiquinone oxidoreductase 78 kDa subunit, mitochondrial</fullName>
    </recommendedName>
</protein>
<proteinExistence type="inferred from homology"/>
<evidence type="ECO:0000259" key="15">
    <source>
        <dbReference type="PROSITE" id="PS51839"/>
    </source>
</evidence>
<evidence type="ECO:0000259" key="14">
    <source>
        <dbReference type="PROSITE" id="PS51669"/>
    </source>
</evidence>
<dbReference type="GO" id="GO:0046872">
    <property type="term" value="F:metal ion binding"/>
    <property type="evidence" value="ECO:0007669"/>
    <property type="project" value="UniProtKB-KW"/>
</dbReference>
<reference evidence="16 17" key="1">
    <citation type="journal article" date="2015" name="Genome Biol. Evol.">
        <title>Phylogenomic analyses indicate that early fungi evolved digesting cell walls of algal ancestors of land plants.</title>
        <authorList>
            <person name="Chang Y."/>
            <person name="Wang S."/>
            <person name="Sekimoto S."/>
            <person name="Aerts A.L."/>
            <person name="Choi C."/>
            <person name="Clum A."/>
            <person name="LaButti K.M."/>
            <person name="Lindquist E.A."/>
            <person name="Yee Ngan C."/>
            <person name="Ohm R.A."/>
            <person name="Salamov A.A."/>
            <person name="Grigoriev I.V."/>
            <person name="Spatafora J.W."/>
            <person name="Berbee M.L."/>
        </authorList>
    </citation>
    <scope>NUCLEOTIDE SEQUENCE [LARGE SCALE GENOMIC DNA]</scope>
    <source>
        <strain evidence="16 17">NRRL 1564</strain>
    </source>
</reference>
<keyword evidence="3" id="KW-0004">4Fe-4S</keyword>
<evidence type="ECO:0000259" key="13">
    <source>
        <dbReference type="PROSITE" id="PS51085"/>
    </source>
</evidence>
<keyword evidence="4" id="KW-0479">Metal-binding</keyword>
<feature type="region of interest" description="Disordered" evidence="12">
    <location>
        <begin position="711"/>
        <end position="744"/>
    </location>
</feature>
<dbReference type="Pfam" id="PF22151">
    <property type="entry name" value="Fer4_NDSU1"/>
    <property type="match status" value="1"/>
</dbReference>
<dbReference type="GO" id="GO:0008137">
    <property type="term" value="F:NADH dehydrogenase (ubiquinone) activity"/>
    <property type="evidence" value="ECO:0007669"/>
    <property type="project" value="InterPro"/>
</dbReference>
<dbReference type="PROSITE" id="PS00641">
    <property type="entry name" value="COMPLEX1_75K_1"/>
    <property type="match status" value="1"/>
</dbReference>
<comment type="cofactor">
    <cofactor evidence="9">
        <name>[2Fe-2S] cluster</name>
        <dbReference type="ChEBI" id="CHEBI:190135"/>
    </cofactor>
</comment>
<dbReference type="PANTHER" id="PTHR43105">
    <property type="entry name" value="RESPIRATORY NITRATE REDUCTASE"/>
    <property type="match status" value="1"/>
</dbReference>
<dbReference type="PANTHER" id="PTHR43105:SF13">
    <property type="entry name" value="NADH-UBIQUINONE OXIDOREDUCTASE 75 KDA SUBUNIT, MITOCHONDRIAL"/>
    <property type="match status" value="1"/>
</dbReference>
<dbReference type="EMBL" id="KZ303495">
    <property type="protein sequence ID" value="PIA17176.1"/>
    <property type="molecule type" value="Genomic_DNA"/>
</dbReference>
<dbReference type="PROSITE" id="PS00643">
    <property type="entry name" value="COMPLEX1_75K_3"/>
    <property type="match status" value="1"/>
</dbReference>
<dbReference type="CDD" id="cd02773">
    <property type="entry name" value="MopB_Res-Cmplx1_Nad11"/>
    <property type="match status" value="1"/>
</dbReference>
<dbReference type="InterPro" id="IPR006656">
    <property type="entry name" value="Mopterin_OxRdtase"/>
</dbReference>
<dbReference type="InterPro" id="IPR000283">
    <property type="entry name" value="NADH_UbQ_OxRdtase_75kDa_su_CS"/>
</dbReference>
<gene>
    <name evidence="16" type="ORF">COEREDRAFT_14686</name>
</gene>
<dbReference type="Gene3D" id="3.10.20.740">
    <property type="match status" value="1"/>
</dbReference>
<dbReference type="Pfam" id="PF10588">
    <property type="entry name" value="NADH-G_4Fe-4S_3"/>
    <property type="match status" value="1"/>
</dbReference>
<dbReference type="SUPFAM" id="SSF53706">
    <property type="entry name" value="Formate dehydrogenase/DMSO reductase, domains 1-3"/>
    <property type="match status" value="1"/>
</dbReference>
<dbReference type="PROSITE" id="PS51085">
    <property type="entry name" value="2FE2S_FER_2"/>
    <property type="match status" value="1"/>
</dbReference>
<keyword evidence="6" id="KW-0408">Iron</keyword>
<dbReference type="Gene3D" id="3.30.200.210">
    <property type="match status" value="1"/>
</dbReference>
<dbReference type="Pfam" id="PF13510">
    <property type="entry name" value="Fer2_4"/>
    <property type="match status" value="1"/>
</dbReference>
<dbReference type="InterPro" id="IPR019574">
    <property type="entry name" value="NADH_UbQ_OxRdtase_Gsu_4Fe4S-bd"/>
</dbReference>
<dbReference type="PROSITE" id="PS51669">
    <property type="entry name" value="4FE4S_MOW_BIS_MGD"/>
    <property type="match status" value="1"/>
</dbReference>
<dbReference type="NCBIfam" id="TIGR01973">
    <property type="entry name" value="NuoG"/>
    <property type="match status" value="1"/>
</dbReference>
<dbReference type="OrthoDB" id="10249365at2759"/>
<dbReference type="InterPro" id="IPR015405">
    <property type="entry name" value="NDUFS1-like_C"/>
</dbReference>
<dbReference type="SMART" id="SM00929">
    <property type="entry name" value="NADH-G_4Fe-4S_3"/>
    <property type="match status" value="1"/>
</dbReference>
<dbReference type="FunFam" id="3.40.50.740:FF:000012">
    <property type="entry name" value="NADH dehydrogenase [ubiquinone] iron-sulfur protein 1 mitochondrial"/>
    <property type="match status" value="1"/>
</dbReference>
<dbReference type="InterPro" id="IPR050123">
    <property type="entry name" value="Prok_molybdopt-oxidoreductase"/>
</dbReference>
<dbReference type="InterPro" id="IPR054351">
    <property type="entry name" value="NADH_UbQ_OxRdtase_ferredoxin"/>
</dbReference>
<evidence type="ECO:0000256" key="8">
    <source>
        <dbReference type="ARBA" id="ARBA00023027"/>
    </source>
</evidence>
<dbReference type="PROSITE" id="PS51839">
    <property type="entry name" value="4FE4S_HC3"/>
    <property type="match status" value="1"/>
</dbReference>
<name>A0A2G5BDT6_COERN</name>
<feature type="domain" description="4Fe-4S Mo/W bis-MGD-type" evidence="14">
    <location>
        <begin position="249"/>
        <end position="305"/>
    </location>
</feature>
<dbReference type="CDD" id="cd00207">
    <property type="entry name" value="fer2"/>
    <property type="match status" value="1"/>
</dbReference>
<dbReference type="Pfam" id="PF22117">
    <property type="entry name" value="Fer4_Nqo3"/>
    <property type="match status" value="1"/>
</dbReference>